<evidence type="ECO:0000256" key="6">
    <source>
        <dbReference type="NCBIfam" id="TIGR01068"/>
    </source>
</evidence>
<accession>A0AA37QGI2</accession>
<keyword evidence="2" id="KW-0813">Transport</keyword>
<evidence type="ECO:0000256" key="4">
    <source>
        <dbReference type="ARBA" id="ARBA00023157"/>
    </source>
</evidence>
<dbReference type="NCBIfam" id="TIGR01068">
    <property type="entry name" value="thioredoxin"/>
    <property type="match status" value="1"/>
</dbReference>
<protein>
    <recommendedName>
        <fullName evidence="6 7">Thioredoxin</fullName>
    </recommendedName>
</protein>
<dbReference type="PIRSF" id="PIRSF000077">
    <property type="entry name" value="Thioredoxin"/>
    <property type="match status" value="1"/>
</dbReference>
<feature type="site" description="Deprotonates C-terminal active site Cys" evidence="8">
    <location>
        <position position="26"/>
    </location>
</feature>
<dbReference type="GO" id="GO:0045454">
    <property type="term" value="P:cell redox homeostasis"/>
    <property type="evidence" value="ECO:0007669"/>
    <property type="project" value="TreeGrafter"/>
</dbReference>
<evidence type="ECO:0000256" key="3">
    <source>
        <dbReference type="ARBA" id="ARBA00022982"/>
    </source>
</evidence>
<dbReference type="InterPro" id="IPR017937">
    <property type="entry name" value="Thioredoxin_CS"/>
</dbReference>
<dbReference type="Proteomes" id="UP001161325">
    <property type="component" value="Unassembled WGS sequence"/>
</dbReference>
<feature type="disulfide bond" description="Redox-active" evidence="9">
    <location>
        <begin position="32"/>
        <end position="35"/>
    </location>
</feature>
<feature type="active site" description="Nucleophile" evidence="8">
    <location>
        <position position="35"/>
    </location>
</feature>
<dbReference type="PRINTS" id="PR00421">
    <property type="entry name" value="THIOREDOXIN"/>
</dbReference>
<evidence type="ECO:0000256" key="5">
    <source>
        <dbReference type="ARBA" id="ARBA00023284"/>
    </source>
</evidence>
<dbReference type="Pfam" id="PF00085">
    <property type="entry name" value="Thioredoxin"/>
    <property type="match status" value="1"/>
</dbReference>
<dbReference type="EMBL" id="BRXS01000004">
    <property type="protein sequence ID" value="GLC26373.1"/>
    <property type="molecule type" value="Genomic_DNA"/>
</dbReference>
<keyword evidence="3" id="KW-0249">Electron transport</keyword>
<feature type="site" description="Contributes to redox potential value" evidence="8">
    <location>
        <position position="33"/>
    </location>
</feature>
<dbReference type="RefSeq" id="WP_284350826.1">
    <property type="nucleotide sequence ID" value="NZ_BRXS01000004.1"/>
</dbReference>
<evidence type="ECO:0000256" key="2">
    <source>
        <dbReference type="ARBA" id="ARBA00022448"/>
    </source>
</evidence>
<feature type="domain" description="Thioredoxin" evidence="10">
    <location>
        <begin position="1"/>
        <end position="107"/>
    </location>
</feature>
<dbReference type="AlphaFoldDB" id="A0AA37QGI2"/>
<evidence type="ECO:0000313" key="11">
    <source>
        <dbReference type="EMBL" id="GLC26373.1"/>
    </source>
</evidence>
<dbReference type="InterPro" id="IPR013766">
    <property type="entry name" value="Thioredoxin_domain"/>
</dbReference>
<comment type="caution">
    <text evidence="11">The sequence shown here is derived from an EMBL/GenBank/DDBJ whole genome shotgun (WGS) entry which is preliminary data.</text>
</comment>
<evidence type="ECO:0000313" key="12">
    <source>
        <dbReference type="Proteomes" id="UP001161325"/>
    </source>
</evidence>
<evidence type="ECO:0000256" key="1">
    <source>
        <dbReference type="ARBA" id="ARBA00008987"/>
    </source>
</evidence>
<keyword evidence="12" id="KW-1185">Reference proteome</keyword>
<dbReference type="InterPro" id="IPR005746">
    <property type="entry name" value="Thioredoxin"/>
</dbReference>
<feature type="active site" description="Nucleophile" evidence="8">
    <location>
        <position position="32"/>
    </location>
</feature>
<proteinExistence type="inferred from homology"/>
<dbReference type="FunFam" id="3.40.30.10:FF:000001">
    <property type="entry name" value="Thioredoxin"/>
    <property type="match status" value="1"/>
</dbReference>
<name>A0AA37QGI2_9BACT</name>
<comment type="similarity">
    <text evidence="1 7">Belongs to the thioredoxin family.</text>
</comment>
<evidence type="ECO:0000259" key="10">
    <source>
        <dbReference type="PROSITE" id="PS51352"/>
    </source>
</evidence>
<dbReference type="GO" id="GO:0005829">
    <property type="term" value="C:cytosol"/>
    <property type="evidence" value="ECO:0007669"/>
    <property type="project" value="TreeGrafter"/>
</dbReference>
<dbReference type="PROSITE" id="PS00194">
    <property type="entry name" value="THIOREDOXIN_1"/>
    <property type="match status" value="1"/>
</dbReference>
<evidence type="ECO:0000256" key="9">
    <source>
        <dbReference type="PIRSR" id="PIRSR000077-4"/>
    </source>
</evidence>
<dbReference type="Gene3D" id="3.40.30.10">
    <property type="entry name" value="Glutaredoxin"/>
    <property type="match status" value="1"/>
</dbReference>
<dbReference type="PROSITE" id="PS51352">
    <property type="entry name" value="THIOREDOXIN_2"/>
    <property type="match status" value="1"/>
</dbReference>
<feature type="site" description="Contributes to redox potential value" evidence="8">
    <location>
        <position position="34"/>
    </location>
</feature>
<keyword evidence="5 9" id="KW-0676">Redox-active center</keyword>
<dbReference type="InterPro" id="IPR036249">
    <property type="entry name" value="Thioredoxin-like_sf"/>
</dbReference>
<evidence type="ECO:0000256" key="8">
    <source>
        <dbReference type="PIRSR" id="PIRSR000077-1"/>
    </source>
</evidence>
<dbReference type="PANTHER" id="PTHR45663:SF11">
    <property type="entry name" value="GEO12009P1"/>
    <property type="match status" value="1"/>
</dbReference>
<dbReference type="GO" id="GO:0015035">
    <property type="term" value="F:protein-disulfide reductase activity"/>
    <property type="evidence" value="ECO:0007669"/>
    <property type="project" value="UniProtKB-UniRule"/>
</dbReference>
<evidence type="ECO:0000256" key="7">
    <source>
        <dbReference type="PIRNR" id="PIRNR000077"/>
    </source>
</evidence>
<gene>
    <name evidence="11" type="primary">trxA_1</name>
    <name evidence="11" type="ORF">rosag_28860</name>
</gene>
<dbReference type="SUPFAM" id="SSF52833">
    <property type="entry name" value="Thioredoxin-like"/>
    <property type="match status" value="1"/>
</dbReference>
<reference evidence="11" key="1">
    <citation type="submission" date="2022-08" db="EMBL/GenBank/DDBJ databases">
        <title>Draft genome sequencing of Roseisolibacter agri AW1220.</title>
        <authorList>
            <person name="Tobiishi Y."/>
            <person name="Tonouchi A."/>
        </authorList>
    </citation>
    <scope>NUCLEOTIDE SEQUENCE</scope>
    <source>
        <strain evidence="11">AW1220</strain>
    </source>
</reference>
<keyword evidence="4 9" id="KW-1015">Disulfide bond</keyword>
<dbReference type="CDD" id="cd02947">
    <property type="entry name" value="TRX_family"/>
    <property type="match status" value="1"/>
</dbReference>
<dbReference type="PANTHER" id="PTHR45663">
    <property type="entry name" value="GEO12009P1"/>
    <property type="match status" value="1"/>
</dbReference>
<organism evidence="11 12">
    <name type="scientific">Roseisolibacter agri</name>
    <dbReference type="NCBI Taxonomy" id="2014610"/>
    <lineage>
        <taxon>Bacteria</taxon>
        <taxon>Pseudomonadati</taxon>
        <taxon>Gemmatimonadota</taxon>
        <taxon>Gemmatimonadia</taxon>
        <taxon>Gemmatimonadales</taxon>
        <taxon>Gemmatimonadaceae</taxon>
        <taxon>Roseisolibacter</taxon>
    </lineage>
</organism>
<sequence length="107" mass="11835">MANAIAVTDADFESEVEKHEGLAVVDFWATWCGPCRMVAPIVEQLAAEYEGKAKVLKLDVDTNQRTATKFNIRSIPQILFFKDGKLVDTVVGAVPRTVLEGKFKQHA</sequence>